<keyword evidence="1" id="KW-0732">Signal</keyword>
<sequence length="546" mass="60814">MKTKILFALICLAFQTVFAQDITGSWKAELEIQGNKLPLILNVKKKTAGYSATLDSPMQNAKDIPVSKIEFGDGILSFESSVIGLKYSGTYSSEPKIQGQFSQNGFQAALTFIPLDQPVQTVGKLPADYAKNLVKLDEYLSYLEKNNVEAGKISIFKGGKEIYQRTFGEKNLPGYNPKDNLFQIGSITKTMSAVMLHQLAERNKIDLNNKLSIYFPEVPNADKITLKQMLNHSAGLANYVDSEKEPKWLTKYYTEKEILDHIISQKAVFEPGTSTQYSNSGYYLLTKILEKATGKTFAENLSQMILKPAGLTRTFTVSSNPANVFRGFSYANGWIPVDDFDFRNVVGVGDIAADPGDLNKFISQLFSGKFLSLNTLESIKPKENDQFGLGIARVPFYNKTFYGHSGGTYGTNSLMIYNEEDQLAMSYSLNADRMGANNFAIDILSLLYGLDVKLPVVNNQKLSEADLKTFEGKYTSAQIPLGIKVFVQNGALFGQGDGQPAFPLEFVEKQTFKFDQANLKMIFLPAENKMRLIQNGVEFIFSRTKE</sequence>
<dbReference type="InterPro" id="IPR050491">
    <property type="entry name" value="AmpC-like"/>
</dbReference>
<proteinExistence type="predicted"/>
<protein>
    <submittedName>
        <fullName evidence="3">Class A beta-lactamase-related serine hydrolase</fullName>
    </submittedName>
</protein>
<dbReference type="GO" id="GO:0016787">
    <property type="term" value="F:hydrolase activity"/>
    <property type="evidence" value="ECO:0007669"/>
    <property type="project" value="UniProtKB-KW"/>
</dbReference>
<organism evidence="3 4">
    <name type="scientific">Chryseobacterium taklimakanense</name>
    <dbReference type="NCBI Taxonomy" id="536441"/>
    <lineage>
        <taxon>Bacteria</taxon>
        <taxon>Pseudomonadati</taxon>
        <taxon>Bacteroidota</taxon>
        <taxon>Flavobacteriia</taxon>
        <taxon>Flavobacteriales</taxon>
        <taxon>Weeksellaceae</taxon>
        <taxon>Chryseobacterium group</taxon>
        <taxon>Chryseobacterium</taxon>
    </lineage>
</organism>
<gene>
    <name evidence="3" type="ORF">EIH08_09830</name>
</gene>
<dbReference type="PANTHER" id="PTHR46825">
    <property type="entry name" value="D-ALANYL-D-ALANINE-CARBOXYPEPTIDASE/ENDOPEPTIDASE AMPH"/>
    <property type="match status" value="1"/>
</dbReference>
<feature type="domain" description="Beta-lactamase-related" evidence="2">
    <location>
        <begin position="152"/>
        <end position="433"/>
    </location>
</feature>
<dbReference type="RefSeq" id="WP_124785128.1">
    <property type="nucleotide sequence ID" value="NZ_CP034171.1"/>
</dbReference>
<dbReference type="EMBL" id="CP034171">
    <property type="protein sequence ID" value="AZI20957.1"/>
    <property type="molecule type" value="Genomic_DNA"/>
</dbReference>
<accession>A0A3G8WNA4</accession>
<dbReference type="Gene3D" id="3.40.710.10">
    <property type="entry name" value="DD-peptidase/beta-lactamase superfamily"/>
    <property type="match status" value="1"/>
</dbReference>
<dbReference type="SUPFAM" id="SSF56601">
    <property type="entry name" value="beta-lactamase/transpeptidase-like"/>
    <property type="match status" value="1"/>
</dbReference>
<feature type="signal peptide" evidence="1">
    <location>
        <begin position="1"/>
        <end position="19"/>
    </location>
</feature>
<dbReference type="InterPro" id="IPR012338">
    <property type="entry name" value="Beta-lactam/transpept-like"/>
</dbReference>
<dbReference type="Pfam" id="PF00144">
    <property type="entry name" value="Beta-lactamase"/>
    <property type="match status" value="1"/>
</dbReference>
<dbReference type="AlphaFoldDB" id="A0A3G8WNA4"/>
<evidence type="ECO:0000259" key="2">
    <source>
        <dbReference type="Pfam" id="PF00144"/>
    </source>
</evidence>
<name>A0A3G8WNA4_9FLAO</name>
<dbReference type="InterPro" id="IPR001466">
    <property type="entry name" value="Beta-lactam-related"/>
</dbReference>
<keyword evidence="3" id="KW-0378">Hydrolase</keyword>
<evidence type="ECO:0000256" key="1">
    <source>
        <dbReference type="SAM" id="SignalP"/>
    </source>
</evidence>
<dbReference type="PANTHER" id="PTHR46825:SF7">
    <property type="entry name" value="D-ALANYL-D-ALANINE CARBOXYPEPTIDASE"/>
    <property type="match status" value="1"/>
</dbReference>
<dbReference type="Proteomes" id="UP000282297">
    <property type="component" value="Chromosome"/>
</dbReference>
<feature type="chain" id="PRO_5018187435" evidence="1">
    <location>
        <begin position="20"/>
        <end position="546"/>
    </location>
</feature>
<reference evidence="4" key="1">
    <citation type="submission" date="2018-11" db="EMBL/GenBank/DDBJ databases">
        <title>Proposal to divide the Flavobacteriaceae and reorganize its genera based on Amino Acid Identity values calculated from whole genome sequences.</title>
        <authorList>
            <person name="Nicholson A.C."/>
            <person name="Gulvik C.A."/>
            <person name="Whitney A.M."/>
            <person name="Humrighouse B.W."/>
            <person name="Bell M."/>
            <person name="Holmes B."/>
            <person name="Steigerwalt A.B."/>
            <person name="Villarma A."/>
            <person name="Sheth M."/>
            <person name="Batra D."/>
            <person name="Pryor J."/>
            <person name="Bernardet J.-F."/>
            <person name="Hugo C."/>
            <person name="Kampfer P."/>
            <person name="Newman J.D."/>
            <person name="McQuiston J.R."/>
        </authorList>
    </citation>
    <scope>NUCLEOTIDE SEQUENCE [LARGE SCALE GENOMIC DNA]</scope>
    <source>
        <strain evidence="4">H4753</strain>
    </source>
</reference>
<evidence type="ECO:0000313" key="4">
    <source>
        <dbReference type="Proteomes" id="UP000282297"/>
    </source>
</evidence>
<evidence type="ECO:0000313" key="3">
    <source>
        <dbReference type="EMBL" id="AZI20957.1"/>
    </source>
</evidence>